<dbReference type="Gramene" id="TKW40990">
    <property type="protein sequence ID" value="TKW40990"/>
    <property type="gene ID" value="SEVIR_1G284100v2"/>
</dbReference>
<sequence length="79" mass="8259">MASPSAPTDSQEAARQSLIAISQSVPETPSPQTVKTPTSTEENGKLEDGADKYRSKLMSITDLSSDAQPTPCPPKDVAA</sequence>
<evidence type="ECO:0000256" key="1">
    <source>
        <dbReference type="SAM" id="MobiDB-lite"/>
    </source>
</evidence>
<gene>
    <name evidence="2" type="ORF">SEVIR_1G284100v2</name>
</gene>
<dbReference type="Proteomes" id="UP000298652">
    <property type="component" value="Chromosome 1"/>
</dbReference>
<feature type="compositionally biased region" description="Polar residues" evidence="1">
    <location>
        <begin position="1"/>
        <end position="41"/>
    </location>
</feature>
<dbReference type="PANTHER" id="PTHR35282:SF2">
    <property type="entry name" value="F5D14.24 PROTEIN"/>
    <property type="match status" value="1"/>
</dbReference>
<dbReference type="InterPro" id="IPR049198">
    <property type="entry name" value="DUF6865"/>
</dbReference>
<reference evidence="2" key="1">
    <citation type="submission" date="2019-03" db="EMBL/GenBank/DDBJ databases">
        <title>WGS assembly of Setaria viridis.</title>
        <authorList>
            <person name="Huang P."/>
            <person name="Jenkins J."/>
            <person name="Grimwood J."/>
            <person name="Barry K."/>
            <person name="Healey A."/>
            <person name="Mamidi S."/>
            <person name="Sreedasyam A."/>
            <person name="Shu S."/>
            <person name="Feldman M."/>
            <person name="Wu J."/>
            <person name="Yu Y."/>
            <person name="Chen C."/>
            <person name="Johnson J."/>
            <person name="Rokhsar D."/>
            <person name="Baxter I."/>
            <person name="Schmutz J."/>
            <person name="Brutnell T."/>
            <person name="Kellogg E."/>
        </authorList>
    </citation>
    <scope>NUCLEOTIDE SEQUENCE [LARGE SCALE GENOMIC DNA]</scope>
</reference>
<evidence type="ECO:0000313" key="2">
    <source>
        <dbReference type="EMBL" id="TKW40990.1"/>
    </source>
</evidence>
<name>A0A4U6WDW3_SETVI</name>
<protein>
    <submittedName>
        <fullName evidence="2">Uncharacterized protein</fullName>
    </submittedName>
</protein>
<organism evidence="2 3">
    <name type="scientific">Setaria viridis</name>
    <name type="common">Green bristlegrass</name>
    <name type="synonym">Setaria italica subsp. viridis</name>
    <dbReference type="NCBI Taxonomy" id="4556"/>
    <lineage>
        <taxon>Eukaryota</taxon>
        <taxon>Viridiplantae</taxon>
        <taxon>Streptophyta</taxon>
        <taxon>Embryophyta</taxon>
        <taxon>Tracheophyta</taxon>
        <taxon>Spermatophyta</taxon>
        <taxon>Magnoliopsida</taxon>
        <taxon>Liliopsida</taxon>
        <taxon>Poales</taxon>
        <taxon>Poaceae</taxon>
        <taxon>PACMAD clade</taxon>
        <taxon>Panicoideae</taxon>
        <taxon>Panicodae</taxon>
        <taxon>Paniceae</taxon>
        <taxon>Cenchrinae</taxon>
        <taxon>Setaria</taxon>
    </lineage>
</organism>
<dbReference type="PANTHER" id="PTHR35282">
    <property type="entry name" value="F5D14.24 PROTEIN"/>
    <property type="match status" value="1"/>
</dbReference>
<dbReference type="Pfam" id="PF21737">
    <property type="entry name" value="DUF6865"/>
    <property type="match status" value="1"/>
</dbReference>
<proteinExistence type="predicted"/>
<dbReference type="OMA" id="PAEFTQE"/>
<dbReference type="AlphaFoldDB" id="A0A4U6WDW3"/>
<evidence type="ECO:0000313" key="3">
    <source>
        <dbReference type="Proteomes" id="UP000298652"/>
    </source>
</evidence>
<dbReference type="EMBL" id="CM016552">
    <property type="protein sequence ID" value="TKW40990.1"/>
    <property type="molecule type" value="Genomic_DNA"/>
</dbReference>
<keyword evidence="3" id="KW-1185">Reference proteome</keyword>
<accession>A0A4U6WDW3</accession>
<feature type="region of interest" description="Disordered" evidence="1">
    <location>
        <begin position="1"/>
        <end position="50"/>
    </location>
</feature>